<keyword evidence="3" id="KW-1185">Reference proteome</keyword>
<comment type="caution">
    <text evidence="2">The sequence shown here is derived from an EMBL/GenBank/DDBJ whole genome shotgun (WGS) entry which is preliminary data.</text>
</comment>
<dbReference type="AlphaFoldDB" id="A0A397USZ7"/>
<name>A0A397USZ7_9GLOM</name>
<evidence type="ECO:0000313" key="2">
    <source>
        <dbReference type="EMBL" id="RIB13334.1"/>
    </source>
</evidence>
<dbReference type="EMBL" id="QKWP01000933">
    <property type="protein sequence ID" value="RIB13334.1"/>
    <property type="molecule type" value="Genomic_DNA"/>
</dbReference>
<gene>
    <name evidence="2" type="ORF">C2G38_2098567</name>
</gene>
<accession>A0A397USZ7</accession>
<organism evidence="2 3">
    <name type="scientific">Gigaspora rosea</name>
    <dbReference type="NCBI Taxonomy" id="44941"/>
    <lineage>
        <taxon>Eukaryota</taxon>
        <taxon>Fungi</taxon>
        <taxon>Fungi incertae sedis</taxon>
        <taxon>Mucoromycota</taxon>
        <taxon>Glomeromycotina</taxon>
        <taxon>Glomeromycetes</taxon>
        <taxon>Diversisporales</taxon>
        <taxon>Gigasporaceae</taxon>
        <taxon>Gigaspora</taxon>
    </lineage>
</organism>
<feature type="transmembrane region" description="Helical" evidence="1">
    <location>
        <begin position="6"/>
        <end position="27"/>
    </location>
</feature>
<dbReference type="Proteomes" id="UP000266673">
    <property type="component" value="Unassembled WGS sequence"/>
</dbReference>
<evidence type="ECO:0000313" key="3">
    <source>
        <dbReference type="Proteomes" id="UP000266673"/>
    </source>
</evidence>
<proteinExistence type="predicted"/>
<evidence type="ECO:0000256" key="1">
    <source>
        <dbReference type="SAM" id="Phobius"/>
    </source>
</evidence>
<keyword evidence="1" id="KW-0812">Transmembrane</keyword>
<protein>
    <submittedName>
        <fullName evidence="2">Uncharacterized protein</fullName>
    </submittedName>
</protein>
<keyword evidence="1" id="KW-1133">Transmembrane helix</keyword>
<sequence length="51" mass="6216">MYNSVFNLIIWTKINLFLIRILLTNLFNDRNGKGNVKLFLLLLFFCYCFFF</sequence>
<reference evidence="2 3" key="1">
    <citation type="submission" date="2018-06" db="EMBL/GenBank/DDBJ databases">
        <title>Comparative genomics reveals the genomic features of Rhizophagus irregularis, R. cerebriforme, R. diaphanum and Gigaspora rosea, and their symbiotic lifestyle signature.</title>
        <authorList>
            <person name="Morin E."/>
            <person name="San Clemente H."/>
            <person name="Chen E.C.H."/>
            <person name="De La Providencia I."/>
            <person name="Hainaut M."/>
            <person name="Kuo A."/>
            <person name="Kohler A."/>
            <person name="Murat C."/>
            <person name="Tang N."/>
            <person name="Roy S."/>
            <person name="Loubradou J."/>
            <person name="Henrissat B."/>
            <person name="Grigoriev I.V."/>
            <person name="Corradi N."/>
            <person name="Roux C."/>
            <person name="Martin F.M."/>
        </authorList>
    </citation>
    <scope>NUCLEOTIDE SEQUENCE [LARGE SCALE GENOMIC DNA]</scope>
    <source>
        <strain evidence="2 3">DAOM 194757</strain>
    </source>
</reference>
<keyword evidence="1" id="KW-0472">Membrane</keyword>